<dbReference type="Proteomes" id="UP000295221">
    <property type="component" value="Unassembled WGS sequence"/>
</dbReference>
<dbReference type="EMBL" id="SLWK01000010">
    <property type="protein sequence ID" value="TCO07047.1"/>
    <property type="molecule type" value="Genomic_DNA"/>
</dbReference>
<evidence type="ECO:0000313" key="1">
    <source>
        <dbReference type="EMBL" id="TCO07047.1"/>
    </source>
</evidence>
<accession>A0A4R2GGZ4</accession>
<protein>
    <recommendedName>
        <fullName evidence="3">DUF5675 domain-containing protein</fullName>
    </recommendedName>
</protein>
<dbReference type="OrthoDB" id="9865815at2"/>
<evidence type="ECO:0008006" key="3">
    <source>
        <dbReference type="Google" id="ProtNLM"/>
    </source>
</evidence>
<sequence>MLERISVECVRAELYHEVEGCLVYEGSDSLTNGLGFELDSTGRGGFCHVKVKPGIYKKIRLVTHSAENEYRAPYNPGCYHYSGDGQPELFFVPGGFNHGLIFSGEILIAQNGLIKFKNKIDFSKLFFQSKVQKCLIMRPLINV</sequence>
<comment type="caution">
    <text evidence="1">The sequence shown here is derived from an EMBL/GenBank/DDBJ whole genome shotgun (WGS) entry which is preliminary data.</text>
</comment>
<dbReference type="AlphaFoldDB" id="A0A4R2GGZ4"/>
<organism evidence="1 2">
    <name type="scientific">Natronoflexus pectinivorans</name>
    <dbReference type="NCBI Taxonomy" id="682526"/>
    <lineage>
        <taxon>Bacteria</taxon>
        <taxon>Pseudomonadati</taxon>
        <taxon>Bacteroidota</taxon>
        <taxon>Bacteroidia</taxon>
        <taxon>Marinilabiliales</taxon>
        <taxon>Marinilabiliaceae</taxon>
        <taxon>Natronoflexus</taxon>
    </lineage>
</organism>
<gene>
    <name evidence="1" type="ORF">EV194_11046</name>
</gene>
<proteinExistence type="predicted"/>
<dbReference type="RefSeq" id="WP_132434387.1">
    <property type="nucleotide sequence ID" value="NZ_SLWK01000010.1"/>
</dbReference>
<name>A0A4R2GGZ4_9BACT</name>
<evidence type="ECO:0000313" key="2">
    <source>
        <dbReference type="Proteomes" id="UP000295221"/>
    </source>
</evidence>
<keyword evidence="2" id="KW-1185">Reference proteome</keyword>
<reference evidence="1 2" key="1">
    <citation type="submission" date="2019-03" db="EMBL/GenBank/DDBJ databases">
        <title>Genomic Encyclopedia of Type Strains, Phase IV (KMG-IV): sequencing the most valuable type-strain genomes for metagenomic binning, comparative biology and taxonomic classification.</title>
        <authorList>
            <person name="Goeker M."/>
        </authorList>
    </citation>
    <scope>NUCLEOTIDE SEQUENCE [LARGE SCALE GENOMIC DNA]</scope>
    <source>
        <strain evidence="1 2">DSM 24179</strain>
    </source>
</reference>